<dbReference type="RefSeq" id="WP_021360821.1">
    <property type="nucleotide sequence ID" value="NZ_AP031492.1"/>
</dbReference>
<dbReference type="GO" id="GO:0015628">
    <property type="term" value="P:protein secretion by the type II secretion system"/>
    <property type="evidence" value="ECO:0007669"/>
    <property type="project" value="TreeGrafter"/>
</dbReference>
<dbReference type="Proteomes" id="UP000189137">
    <property type="component" value="Unassembled WGS sequence"/>
</dbReference>
<dbReference type="AlphaFoldDB" id="A0A069AD06"/>
<dbReference type="GO" id="GO:0003677">
    <property type="term" value="F:DNA binding"/>
    <property type="evidence" value="ECO:0007669"/>
    <property type="project" value="InterPro"/>
</dbReference>
<name>A0A069AD06_CLODI</name>
<dbReference type="NCBIfam" id="TIGR00426">
    <property type="entry name" value="competence protein ComEA helix-hairpin-helix repeat region"/>
    <property type="match status" value="1"/>
</dbReference>
<dbReference type="PANTHER" id="PTHR21180:SF32">
    <property type="entry name" value="ENDONUCLEASE_EXONUCLEASE_PHOSPHATASE FAMILY DOMAIN-CONTAINING PROTEIN 1"/>
    <property type="match status" value="1"/>
</dbReference>
<dbReference type="InterPro" id="IPR019554">
    <property type="entry name" value="Soluble_ligand-bd"/>
</dbReference>
<dbReference type="Gene3D" id="1.10.150.310">
    <property type="entry name" value="Tex RuvX-like domain-like"/>
    <property type="match status" value="1"/>
</dbReference>
<dbReference type="PANTHER" id="PTHR21180">
    <property type="entry name" value="ENDONUCLEASE/EXONUCLEASE/PHOSPHATASE FAMILY DOMAIN-CONTAINING PROTEIN 1"/>
    <property type="match status" value="1"/>
</dbReference>
<reference evidence="6" key="4">
    <citation type="submission" date="2021-06" db="EMBL/GenBank/DDBJ databases">
        <authorList>
            <consortium name="NCBI Pathogen Detection Project"/>
        </authorList>
    </citation>
    <scope>NUCLEOTIDE SEQUENCE</scope>
    <source>
        <strain evidence="6">HN1000</strain>
    </source>
</reference>
<dbReference type="Pfam" id="PF10531">
    <property type="entry name" value="SLBB"/>
    <property type="match status" value="1"/>
</dbReference>
<dbReference type="PATRIC" id="fig|1496.1373.peg.578"/>
<evidence type="ECO:0000256" key="2">
    <source>
        <dbReference type="SAM" id="Phobius"/>
    </source>
</evidence>
<gene>
    <name evidence="5" type="primary">comE</name>
    <name evidence="7" type="synonym">comEA</name>
    <name evidence="4" type="ORF">BN1096_520205</name>
    <name evidence="5" type="ORF">BN1097_680198</name>
    <name evidence="6" type="ORF">KRM00_002091</name>
    <name evidence="7" type="ORF">SAMEA3375112_01700</name>
</gene>
<feature type="transmembrane region" description="Helical" evidence="2">
    <location>
        <begin position="7"/>
        <end position="27"/>
    </location>
</feature>
<keyword evidence="2" id="KW-0472">Membrane</keyword>
<dbReference type="GO" id="GO:0015627">
    <property type="term" value="C:type II protein secretion system complex"/>
    <property type="evidence" value="ECO:0007669"/>
    <property type="project" value="TreeGrafter"/>
</dbReference>
<reference evidence="6" key="3">
    <citation type="journal article" date="2018" name="Genome Biol.">
        <title>SKESA: strategic k-mer extension for scrupulous assemblies.</title>
        <authorList>
            <person name="Souvorov A."/>
            <person name="Agarwala R."/>
            <person name="Lipman D.J."/>
        </authorList>
    </citation>
    <scope>NUCLEOTIDE SEQUENCE</scope>
    <source>
        <strain evidence="6">HN1000</strain>
    </source>
</reference>
<dbReference type="Gene3D" id="3.10.560.10">
    <property type="entry name" value="Outer membrane lipoprotein wza domain like"/>
    <property type="match status" value="1"/>
</dbReference>
<dbReference type="InterPro" id="IPR051675">
    <property type="entry name" value="Endo/Exo/Phosphatase_dom_1"/>
</dbReference>
<evidence type="ECO:0000313" key="8">
    <source>
        <dbReference type="Proteomes" id="UP000189137"/>
    </source>
</evidence>
<reference evidence="5" key="1">
    <citation type="submission" date="2014-07" db="EMBL/GenBank/DDBJ databases">
        <authorList>
            <person name="Monot Marc"/>
        </authorList>
    </citation>
    <scope>NUCLEOTIDE SEQUENCE</scope>
    <source>
        <strain evidence="5">7032994</strain>
    </source>
</reference>
<dbReference type="EMBL" id="DAEPXK010000020">
    <property type="protein sequence ID" value="HBH1542603.1"/>
    <property type="molecule type" value="Genomic_DNA"/>
</dbReference>
<feature type="compositionally biased region" description="Basic and acidic residues" evidence="1">
    <location>
        <begin position="145"/>
        <end position="161"/>
    </location>
</feature>
<proteinExistence type="predicted"/>
<accession>A0A069AD06</accession>
<feature type="domain" description="Helix-hairpin-helix DNA-binding motif class 1" evidence="3">
    <location>
        <begin position="211"/>
        <end position="230"/>
    </location>
</feature>
<reference evidence="7 8" key="2">
    <citation type="submission" date="2017-02" db="EMBL/GenBank/DDBJ databases">
        <authorList>
            <consortium name="Pathogen Informatics"/>
        </authorList>
    </citation>
    <scope>NUCLEOTIDE SEQUENCE [LARGE SCALE GENOMIC DNA]</scope>
    <source>
        <strain evidence="7 8">VRECD0157</strain>
    </source>
</reference>
<dbReference type="InterPro" id="IPR010994">
    <property type="entry name" value="RuvA_2-like"/>
</dbReference>
<evidence type="ECO:0000313" key="4">
    <source>
        <dbReference type="EMBL" id="CDS85293.1"/>
    </source>
</evidence>
<evidence type="ECO:0000313" key="6">
    <source>
        <dbReference type="EMBL" id="HBH1542603.1"/>
    </source>
</evidence>
<feature type="domain" description="Helix-hairpin-helix DNA-binding motif class 1" evidence="3">
    <location>
        <begin position="181"/>
        <end position="200"/>
    </location>
</feature>
<dbReference type="GO" id="GO:0006281">
    <property type="term" value="P:DNA repair"/>
    <property type="evidence" value="ECO:0007669"/>
    <property type="project" value="InterPro"/>
</dbReference>
<dbReference type="InterPro" id="IPR003583">
    <property type="entry name" value="Hlx-hairpin-Hlx_DNA-bd_motif"/>
</dbReference>
<dbReference type="InterPro" id="IPR004509">
    <property type="entry name" value="Competence_ComEA_HhH"/>
</dbReference>
<dbReference type="SMART" id="SM00278">
    <property type="entry name" value="HhH1"/>
    <property type="match status" value="2"/>
</dbReference>
<dbReference type="EMBL" id="LK932505">
    <property type="protein sequence ID" value="CDS85293.1"/>
    <property type="molecule type" value="Genomic_DNA"/>
</dbReference>
<protein>
    <submittedName>
        <fullName evidence="7">ComE operon protein 1</fullName>
    </submittedName>
    <submittedName>
        <fullName evidence="5">Competence protein ComEA</fullName>
    </submittedName>
    <submittedName>
        <fullName evidence="6">Helix-hairpin-helix domain-containing protein</fullName>
    </submittedName>
</protein>
<dbReference type="Proteomes" id="UP000878956">
    <property type="component" value="Unassembled WGS sequence"/>
</dbReference>
<evidence type="ECO:0000313" key="5">
    <source>
        <dbReference type="EMBL" id="CDS88755.1"/>
    </source>
</evidence>
<organism evidence="5">
    <name type="scientific">Clostridioides difficile</name>
    <name type="common">Peptoclostridium difficile</name>
    <dbReference type="NCBI Taxonomy" id="1496"/>
    <lineage>
        <taxon>Bacteria</taxon>
        <taxon>Bacillati</taxon>
        <taxon>Bacillota</taxon>
        <taxon>Clostridia</taxon>
        <taxon>Peptostreptococcales</taxon>
        <taxon>Peptostreptococcaceae</taxon>
        <taxon>Clostridioides</taxon>
    </lineage>
</organism>
<evidence type="ECO:0000313" key="7">
    <source>
        <dbReference type="EMBL" id="SJS28674.1"/>
    </source>
</evidence>
<dbReference type="Pfam" id="PF12836">
    <property type="entry name" value="HHH_3"/>
    <property type="match status" value="1"/>
</dbReference>
<dbReference type="EMBL" id="FUPS01000005">
    <property type="protein sequence ID" value="SJS28674.1"/>
    <property type="molecule type" value="Genomic_DNA"/>
</dbReference>
<dbReference type="SUPFAM" id="SSF47781">
    <property type="entry name" value="RuvA domain 2-like"/>
    <property type="match status" value="1"/>
</dbReference>
<dbReference type="EMBL" id="LK932407">
    <property type="protein sequence ID" value="CDS88755.1"/>
    <property type="molecule type" value="Genomic_DNA"/>
</dbReference>
<evidence type="ECO:0000259" key="3">
    <source>
        <dbReference type="SMART" id="SM00278"/>
    </source>
</evidence>
<keyword evidence="2" id="KW-1133">Transmembrane helix</keyword>
<sequence length="234" mass="26291">MKKKVKFISFFVLFILIISSIIVYKSLIFKDDIYVVSKKNLPNEKTHVVENEIKGEDNNHNKVTKDIDKNFQNNKITIYISGAVNRPGIVTIESDKRLYDAVELLGGTTKEADLNGVNLSVRLEDEQHYIIPKIGEATSVTSNDDSNKPNQRNESRGEPKNKSNKNISNESKVNINVATIEELDSLPGVGEATANKILQHREENGQFSSIEEIKNVNGIGDKKYENIKDLICVD</sequence>
<evidence type="ECO:0000256" key="1">
    <source>
        <dbReference type="SAM" id="MobiDB-lite"/>
    </source>
</evidence>
<feature type="region of interest" description="Disordered" evidence="1">
    <location>
        <begin position="134"/>
        <end position="170"/>
    </location>
</feature>
<keyword evidence="2" id="KW-0812">Transmembrane</keyword>